<accession>A0A8X7S3C0</accession>
<feature type="domain" description="F-box" evidence="2">
    <location>
        <begin position="1"/>
        <end position="45"/>
    </location>
</feature>
<proteinExistence type="predicted"/>
<organism evidence="3 4">
    <name type="scientific">Brassica carinata</name>
    <name type="common">Ethiopian mustard</name>
    <name type="synonym">Abyssinian cabbage</name>
    <dbReference type="NCBI Taxonomy" id="52824"/>
    <lineage>
        <taxon>Eukaryota</taxon>
        <taxon>Viridiplantae</taxon>
        <taxon>Streptophyta</taxon>
        <taxon>Embryophyta</taxon>
        <taxon>Tracheophyta</taxon>
        <taxon>Spermatophyta</taxon>
        <taxon>Magnoliopsida</taxon>
        <taxon>eudicotyledons</taxon>
        <taxon>Gunneridae</taxon>
        <taxon>Pentapetalae</taxon>
        <taxon>rosids</taxon>
        <taxon>malvids</taxon>
        <taxon>Brassicales</taxon>
        <taxon>Brassicaceae</taxon>
        <taxon>Brassiceae</taxon>
        <taxon>Brassica</taxon>
    </lineage>
</organism>
<comment type="caution">
    <text evidence="3">The sequence shown here is derived from an EMBL/GenBank/DDBJ whole genome shotgun (WGS) entry which is preliminary data.</text>
</comment>
<dbReference type="Proteomes" id="UP000886595">
    <property type="component" value="Unassembled WGS sequence"/>
</dbReference>
<dbReference type="PROSITE" id="PS50181">
    <property type="entry name" value="FBOX"/>
    <property type="match status" value="1"/>
</dbReference>
<dbReference type="SUPFAM" id="SSF81383">
    <property type="entry name" value="F-box domain"/>
    <property type="match status" value="1"/>
</dbReference>
<evidence type="ECO:0000259" key="2">
    <source>
        <dbReference type="PROSITE" id="PS50181"/>
    </source>
</evidence>
<dbReference type="CDD" id="cd22157">
    <property type="entry name" value="F-box_AtFBW1-like"/>
    <property type="match status" value="1"/>
</dbReference>
<dbReference type="PANTHER" id="PTHR31111">
    <property type="entry name" value="BNAA05G37150D PROTEIN-RELATED"/>
    <property type="match status" value="1"/>
</dbReference>
<dbReference type="InterPro" id="IPR013187">
    <property type="entry name" value="F-box-assoc_dom_typ3"/>
</dbReference>
<dbReference type="Pfam" id="PF08268">
    <property type="entry name" value="FBA_3"/>
    <property type="match status" value="1"/>
</dbReference>
<name>A0A8X7S3C0_BRACI</name>
<evidence type="ECO:0000313" key="4">
    <source>
        <dbReference type="Proteomes" id="UP000886595"/>
    </source>
</evidence>
<dbReference type="SMART" id="SM00256">
    <property type="entry name" value="FBOX"/>
    <property type="match status" value="1"/>
</dbReference>
<dbReference type="EMBL" id="JAAMPC010000008">
    <property type="protein sequence ID" value="KAG2298015.1"/>
    <property type="molecule type" value="Genomic_DNA"/>
</dbReference>
<evidence type="ECO:0000313" key="3">
    <source>
        <dbReference type="EMBL" id="KAG2298015.1"/>
    </source>
</evidence>
<keyword evidence="4" id="KW-1185">Reference proteome</keyword>
<dbReference type="Pfam" id="PF00646">
    <property type="entry name" value="F-box"/>
    <property type="match status" value="1"/>
</dbReference>
<feature type="region of interest" description="Disordered" evidence="1">
    <location>
        <begin position="433"/>
        <end position="452"/>
    </location>
</feature>
<gene>
    <name evidence="3" type="ORF">Bca52824_034487</name>
</gene>
<dbReference type="AlphaFoldDB" id="A0A8X7S3C0"/>
<dbReference type="NCBIfam" id="TIGR01640">
    <property type="entry name" value="F_box_assoc_1"/>
    <property type="match status" value="1"/>
</dbReference>
<dbReference type="InterPro" id="IPR017451">
    <property type="entry name" value="F-box-assoc_interact_dom"/>
</dbReference>
<evidence type="ECO:0000256" key="1">
    <source>
        <dbReference type="SAM" id="MobiDB-lite"/>
    </source>
</evidence>
<dbReference type="InterPro" id="IPR036047">
    <property type="entry name" value="F-box-like_dom_sf"/>
</dbReference>
<reference evidence="3 4" key="1">
    <citation type="submission" date="2020-02" db="EMBL/GenBank/DDBJ databases">
        <authorList>
            <person name="Ma Q."/>
            <person name="Huang Y."/>
            <person name="Song X."/>
            <person name="Pei D."/>
        </authorList>
    </citation>
    <scope>NUCLEOTIDE SEQUENCE [LARGE SCALE GENOMIC DNA]</scope>
    <source>
        <strain evidence="3">Sxm20200214</strain>
        <tissue evidence="3">Leaf</tissue>
    </source>
</reference>
<dbReference type="Gene3D" id="1.20.1280.50">
    <property type="match status" value="1"/>
</dbReference>
<dbReference type="OrthoDB" id="1288491at2759"/>
<dbReference type="PANTHER" id="PTHR31111:SF63">
    <property type="entry name" value="F-BOX DOMAIN-CONTAINING PROTEIN"/>
    <property type="match status" value="1"/>
</dbReference>
<protein>
    <recommendedName>
        <fullName evidence="2">F-box domain-containing protein</fullName>
    </recommendedName>
</protein>
<feature type="compositionally biased region" description="Basic residues" evidence="1">
    <location>
        <begin position="433"/>
        <end position="444"/>
    </location>
</feature>
<dbReference type="InterPro" id="IPR001810">
    <property type="entry name" value="F-box_dom"/>
</dbReference>
<sequence>MITDSIPIDLIAEILSRLPAKSIARFRSVSKQWASIPDHPHFKDLFLTKSSSPPRLIFAIEEKCIWSIFSSPQHHLKASSSLVVTPEFHMKFPPDNMWIFHRDDRRFACGYASGLIYFYGLYTEQKNFEVPVVCNPKTGRYETLPFLSRYRKSYSFFGFDLVGKQYKVLQMTYPCCSHDHRIMTMGTRGMRWRKIHCSLKLENVSDGLCINGVVYFLCNGSECEELSYDESNYLIACFDVRSETFKFIYPESFSFCELINYNGKLGVVYYDDLSDDAVEFRVWVLEDVDKQEWSKYAYTMRGDNIFPRYVSVVGAISTGEIVLSMADYTSGQPFYVYYFSPEGNTIRRFEIQGFGEYHEASSNPRRVHIFVDDCSSFYSFADHAEDLSVKDATLLKSSIYAPYVYNEESEESEEEYDDDDGRHFLGKKKRVRMRMRKEKKKEKKRAGEDIYS</sequence>